<reference evidence="2" key="1">
    <citation type="submission" date="2022-11" db="UniProtKB">
        <authorList>
            <consortium name="WormBaseParasite"/>
        </authorList>
    </citation>
    <scope>IDENTIFICATION</scope>
</reference>
<evidence type="ECO:0000313" key="1">
    <source>
        <dbReference type="Proteomes" id="UP000887576"/>
    </source>
</evidence>
<proteinExistence type="predicted"/>
<protein>
    <submittedName>
        <fullName evidence="2">Uncharacterized protein</fullName>
    </submittedName>
</protein>
<dbReference type="WBParaSite" id="JU765_v2.g9344.t1">
    <property type="protein sequence ID" value="JU765_v2.g9344.t1"/>
    <property type="gene ID" value="JU765_v2.g9344"/>
</dbReference>
<evidence type="ECO:0000313" key="2">
    <source>
        <dbReference type="WBParaSite" id="JU765_v2.g9344.t1"/>
    </source>
</evidence>
<accession>A0AC34RRH4</accession>
<sequence>MLTRQFYAFRKLFSINLSKKVHLNFSSTPSMIITSGPYCYPPNPDNEKRDKHLLELWNQLEPEKCDDEDEDSYIDENDETEKNLDDPNIIAFQVGPRVN</sequence>
<name>A0AC34RRH4_9BILA</name>
<organism evidence="1 2">
    <name type="scientific">Panagrolaimus sp. JU765</name>
    <dbReference type="NCBI Taxonomy" id="591449"/>
    <lineage>
        <taxon>Eukaryota</taxon>
        <taxon>Metazoa</taxon>
        <taxon>Ecdysozoa</taxon>
        <taxon>Nematoda</taxon>
        <taxon>Chromadorea</taxon>
        <taxon>Rhabditida</taxon>
        <taxon>Tylenchina</taxon>
        <taxon>Panagrolaimomorpha</taxon>
        <taxon>Panagrolaimoidea</taxon>
        <taxon>Panagrolaimidae</taxon>
        <taxon>Panagrolaimus</taxon>
    </lineage>
</organism>
<dbReference type="Proteomes" id="UP000887576">
    <property type="component" value="Unplaced"/>
</dbReference>